<keyword evidence="5" id="KW-1185">Reference proteome</keyword>
<dbReference type="HOGENOM" id="CLU_021542_0_1_1"/>
<dbReference type="InterPro" id="IPR006571">
    <property type="entry name" value="TLDc_dom"/>
</dbReference>
<feature type="domain" description="TLDc" evidence="3">
    <location>
        <begin position="325"/>
        <end position="495"/>
    </location>
</feature>
<evidence type="ECO:0008006" key="6">
    <source>
        <dbReference type="Google" id="ProtNLM"/>
    </source>
</evidence>
<dbReference type="AlphaFoldDB" id="A0A015L3M7"/>
<dbReference type="SMART" id="SM00225">
    <property type="entry name" value="BTB"/>
    <property type="match status" value="1"/>
</dbReference>
<organism evidence="4 5">
    <name type="scientific">Rhizophagus irregularis (strain DAOM 197198w)</name>
    <name type="common">Glomus intraradices</name>
    <dbReference type="NCBI Taxonomy" id="1432141"/>
    <lineage>
        <taxon>Eukaryota</taxon>
        <taxon>Fungi</taxon>
        <taxon>Fungi incertae sedis</taxon>
        <taxon>Mucoromycota</taxon>
        <taxon>Glomeromycotina</taxon>
        <taxon>Glomeromycetes</taxon>
        <taxon>Glomerales</taxon>
        <taxon>Glomeraceae</taxon>
        <taxon>Rhizophagus</taxon>
    </lineage>
</organism>
<gene>
    <name evidence="4" type="ORF">RirG_118100</name>
</gene>
<dbReference type="CDD" id="cd18186">
    <property type="entry name" value="BTB_POZ_ZBTB_KLHL-like"/>
    <property type="match status" value="1"/>
</dbReference>
<dbReference type="PANTHER" id="PTHR24410:SF23">
    <property type="entry name" value="BTB DOMAIN-CONTAINING PROTEIN-RELATED"/>
    <property type="match status" value="1"/>
</dbReference>
<feature type="region of interest" description="Disordered" evidence="1">
    <location>
        <begin position="1"/>
        <end position="25"/>
    </location>
</feature>
<protein>
    <recommendedName>
        <fullName evidence="6">Kelch-like protein 17</fullName>
    </recommendedName>
</protein>
<dbReference type="InterPro" id="IPR000210">
    <property type="entry name" value="BTB/POZ_dom"/>
</dbReference>
<dbReference type="PROSITE" id="PS51886">
    <property type="entry name" value="TLDC"/>
    <property type="match status" value="1"/>
</dbReference>
<dbReference type="EMBL" id="JEMT01018075">
    <property type="protein sequence ID" value="EXX67031.1"/>
    <property type="molecule type" value="Genomic_DNA"/>
</dbReference>
<feature type="compositionally biased region" description="Pro residues" evidence="1">
    <location>
        <begin position="16"/>
        <end position="25"/>
    </location>
</feature>
<comment type="caution">
    <text evidence="4">The sequence shown here is derived from an EMBL/GenBank/DDBJ whole genome shotgun (WGS) entry which is preliminary data.</text>
</comment>
<sequence length="506" mass="58068">MSTSLSRSSSIYSTPPQTPSSGTPPPFIMCTDFLPNLSKDLSLLLSENEDYNMIINVGEQPNVKQFKVHSIILRVRSSYFRAALSSEWAKVENNYITFNKPNINPKIFEIILTYIYTGTIILDESISSDTMSILEVMMAADELCLQEMIDYAQDYLLLYKPGWIQRNFSTTHKIALEHSNTFTKLLDYCNEIIVNDPELVFCSEDFNSIDENTFISLLKRDDLLKDEVVLWNHLIKWGTSRASISKDLSNWSSKEFEILSEKIEKSISHIRFLHISSGDFYKRVKPFAQCLPPDLFEDILQYHLVPGHQPSSDLIQPKRATIDSVIIERKHAALLASWIDGKDELVQNKRDCLDNPYEFKLLLRGTRDGFTGTDFHQRCDSKSSTITIMKVSNTGELIGGFTPINWSSRNDWGFTHESFIFHLGEKNVVSRVTDPAKAINYYENYGPSFGRNDLKMSGNFKAELKCCCKQGDYEFPIRNDTNSFSIDEYEVFQVIPRRPNLMNLIV</sequence>
<evidence type="ECO:0000256" key="1">
    <source>
        <dbReference type="SAM" id="MobiDB-lite"/>
    </source>
</evidence>
<name>A0A015L3M7_RHIIW</name>
<dbReference type="Proteomes" id="UP000022910">
    <property type="component" value="Unassembled WGS sequence"/>
</dbReference>
<dbReference type="InterPro" id="IPR011333">
    <property type="entry name" value="SKP1/BTB/POZ_sf"/>
</dbReference>
<dbReference type="SMR" id="A0A015L3M7"/>
<evidence type="ECO:0000313" key="5">
    <source>
        <dbReference type="Proteomes" id="UP000022910"/>
    </source>
</evidence>
<evidence type="ECO:0000313" key="4">
    <source>
        <dbReference type="EMBL" id="EXX67031.1"/>
    </source>
</evidence>
<dbReference type="InterPro" id="IPR011705">
    <property type="entry name" value="BACK"/>
</dbReference>
<feature type="compositionally biased region" description="Low complexity" evidence="1">
    <location>
        <begin position="1"/>
        <end position="15"/>
    </location>
</feature>
<dbReference type="InterPro" id="IPR051481">
    <property type="entry name" value="BTB-POZ/Galectin-3-binding"/>
</dbReference>
<dbReference type="PANTHER" id="PTHR24410">
    <property type="entry name" value="HL07962P-RELATED"/>
    <property type="match status" value="1"/>
</dbReference>
<evidence type="ECO:0000259" key="3">
    <source>
        <dbReference type="PROSITE" id="PS51886"/>
    </source>
</evidence>
<dbReference type="PROSITE" id="PS50097">
    <property type="entry name" value="BTB"/>
    <property type="match status" value="1"/>
</dbReference>
<dbReference type="Pfam" id="PF07707">
    <property type="entry name" value="BACK"/>
    <property type="match status" value="1"/>
</dbReference>
<dbReference type="OrthoDB" id="2435836at2759"/>
<dbReference type="SUPFAM" id="SSF54695">
    <property type="entry name" value="POZ domain"/>
    <property type="match status" value="1"/>
</dbReference>
<feature type="domain" description="BTB" evidence="2">
    <location>
        <begin position="51"/>
        <end position="124"/>
    </location>
</feature>
<reference evidence="4 5" key="1">
    <citation type="submission" date="2014-02" db="EMBL/GenBank/DDBJ databases">
        <title>Single nucleus genome sequencing reveals high similarity among nuclei of an endomycorrhizal fungus.</title>
        <authorList>
            <person name="Lin K."/>
            <person name="Geurts R."/>
            <person name="Zhang Z."/>
            <person name="Limpens E."/>
            <person name="Saunders D.G."/>
            <person name="Mu D."/>
            <person name="Pang E."/>
            <person name="Cao H."/>
            <person name="Cha H."/>
            <person name="Lin T."/>
            <person name="Zhou Q."/>
            <person name="Shang Y."/>
            <person name="Li Y."/>
            <person name="Ivanov S."/>
            <person name="Sharma T."/>
            <person name="Velzen R.V."/>
            <person name="Ruijter N.D."/>
            <person name="Aanen D.K."/>
            <person name="Win J."/>
            <person name="Kamoun S."/>
            <person name="Bisseling T."/>
            <person name="Huang S."/>
        </authorList>
    </citation>
    <scope>NUCLEOTIDE SEQUENCE [LARGE SCALE GENOMIC DNA]</scope>
    <source>
        <strain evidence="5">DAOM197198w</strain>
    </source>
</reference>
<proteinExistence type="predicted"/>
<accession>A0A015L3M7</accession>
<evidence type="ECO:0000259" key="2">
    <source>
        <dbReference type="PROSITE" id="PS50097"/>
    </source>
</evidence>
<dbReference type="Pfam" id="PF07534">
    <property type="entry name" value="TLD"/>
    <property type="match status" value="1"/>
</dbReference>
<dbReference type="Pfam" id="PF00651">
    <property type="entry name" value="BTB"/>
    <property type="match status" value="1"/>
</dbReference>
<dbReference type="Gene3D" id="3.30.710.10">
    <property type="entry name" value="Potassium Channel Kv1.1, Chain A"/>
    <property type="match status" value="1"/>
</dbReference>